<accession>A0A1R1PED8</accession>
<organism evidence="1 2">
    <name type="scientific">Zancudomyces culisetae</name>
    <name type="common">Gut fungus</name>
    <name type="synonym">Smittium culisetae</name>
    <dbReference type="NCBI Taxonomy" id="1213189"/>
    <lineage>
        <taxon>Eukaryota</taxon>
        <taxon>Fungi</taxon>
        <taxon>Fungi incertae sedis</taxon>
        <taxon>Zoopagomycota</taxon>
        <taxon>Kickxellomycotina</taxon>
        <taxon>Harpellomycetes</taxon>
        <taxon>Harpellales</taxon>
        <taxon>Legeriomycetaceae</taxon>
        <taxon>Zancudomyces</taxon>
    </lineage>
</organism>
<dbReference type="EMBL" id="LSSK01001575">
    <property type="protein sequence ID" value="OMH79365.1"/>
    <property type="molecule type" value="Genomic_DNA"/>
</dbReference>
<keyword evidence="2" id="KW-1185">Reference proteome</keyword>
<proteinExistence type="predicted"/>
<protein>
    <submittedName>
        <fullName evidence="1">Uncharacterized protein</fullName>
    </submittedName>
</protein>
<name>A0A1R1PED8_ZANCU</name>
<comment type="caution">
    <text evidence="1">The sequence shown here is derived from an EMBL/GenBank/DDBJ whole genome shotgun (WGS) entry which is preliminary data.</text>
</comment>
<evidence type="ECO:0000313" key="2">
    <source>
        <dbReference type="Proteomes" id="UP000188320"/>
    </source>
</evidence>
<dbReference type="OrthoDB" id="193467at2759"/>
<dbReference type="AlphaFoldDB" id="A0A1R1PED8"/>
<evidence type="ECO:0000313" key="1">
    <source>
        <dbReference type="EMBL" id="OMH79365.1"/>
    </source>
</evidence>
<sequence>MPIKYLRINPFETTMSVKFGEPIDFGEVLGRWKAELNTSTVLGKDSDGTGVIDIARLSTETGSVIDEINKKYRIEIANVLAEKLVQLGSNMRVNEYDSGDRW</sequence>
<reference evidence="2" key="1">
    <citation type="submission" date="2017-01" db="EMBL/GenBank/DDBJ databases">
        <authorList>
            <person name="Wang Y."/>
            <person name="White M."/>
            <person name="Kvist S."/>
            <person name="Moncalvo J.-M."/>
        </authorList>
    </citation>
    <scope>NUCLEOTIDE SEQUENCE [LARGE SCALE GENOMIC DNA]</scope>
    <source>
        <strain evidence="2">COL-18-3</strain>
    </source>
</reference>
<gene>
    <name evidence="1" type="ORF">AX774_g7229</name>
</gene>
<dbReference type="Proteomes" id="UP000188320">
    <property type="component" value="Unassembled WGS sequence"/>
</dbReference>